<evidence type="ECO:0000313" key="2">
    <source>
        <dbReference type="Proteomes" id="UP001165101"/>
    </source>
</evidence>
<proteinExistence type="predicted"/>
<sequence>MSGLQGLAETGSVNIDSLAVGEEVSMVVDTPQLVGNDVDIMEDDDNKKRLDNNNSVFDDDDDDDDNNGGLSNSSSISKKDIKFIKKIYDFESISNIKIFNKFWSVVVEDKDKLTSLLTNTITIVITMLIKIELKKKN</sequence>
<accession>A0ACB5UBQ0</accession>
<organism evidence="1 2">
    <name type="scientific">Candida boidinii</name>
    <name type="common">Yeast</name>
    <dbReference type="NCBI Taxonomy" id="5477"/>
    <lineage>
        <taxon>Eukaryota</taxon>
        <taxon>Fungi</taxon>
        <taxon>Dikarya</taxon>
        <taxon>Ascomycota</taxon>
        <taxon>Saccharomycotina</taxon>
        <taxon>Pichiomycetes</taxon>
        <taxon>Pichiales</taxon>
        <taxon>Pichiaceae</taxon>
        <taxon>Ogataea</taxon>
        <taxon>Ogataea/Candida clade</taxon>
    </lineage>
</organism>
<comment type="caution">
    <text evidence="1">The sequence shown here is derived from an EMBL/GenBank/DDBJ whole genome shotgun (WGS) entry which is preliminary data.</text>
</comment>
<name>A0ACB5UBQ0_CANBO</name>
<dbReference type="EMBL" id="BSXV01008539">
    <property type="protein sequence ID" value="GMF06435.1"/>
    <property type="molecule type" value="Genomic_DNA"/>
</dbReference>
<dbReference type="Proteomes" id="UP001165101">
    <property type="component" value="Unassembled WGS sequence"/>
</dbReference>
<keyword evidence="2" id="KW-1185">Reference proteome</keyword>
<gene>
    <name evidence="1" type="ORF">Cboi01_000669000</name>
</gene>
<evidence type="ECO:0000313" key="1">
    <source>
        <dbReference type="EMBL" id="GMF06435.1"/>
    </source>
</evidence>
<reference evidence="1" key="1">
    <citation type="submission" date="2023-04" db="EMBL/GenBank/DDBJ databases">
        <title>Candida boidinii NBRC 1967.</title>
        <authorList>
            <person name="Ichikawa N."/>
            <person name="Sato H."/>
            <person name="Tonouchi N."/>
        </authorList>
    </citation>
    <scope>NUCLEOTIDE SEQUENCE</scope>
    <source>
        <strain evidence="1">NBRC 1967</strain>
    </source>
</reference>
<protein>
    <submittedName>
        <fullName evidence="1">Unnamed protein product</fullName>
    </submittedName>
</protein>